<dbReference type="Proteomes" id="UP000036923">
    <property type="component" value="Unassembled WGS sequence"/>
</dbReference>
<dbReference type="InterPro" id="IPR002937">
    <property type="entry name" value="Amino_oxidase"/>
</dbReference>
<dbReference type="PANTHER" id="PTHR21197:SF0">
    <property type="entry name" value="UDP-GALACTOPYRANOSE MUTASE"/>
    <property type="match status" value="1"/>
</dbReference>
<dbReference type="NCBIfam" id="NF005548">
    <property type="entry name" value="PRK07208.1-4"/>
    <property type="match status" value="1"/>
</dbReference>
<keyword evidence="3" id="KW-1185">Reference proteome</keyword>
<dbReference type="EMBL" id="LGTC01000001">
    <property type="protein sequence ID" value="KNY25667.1"/>
    <property type="molecule type" value="Genomic_DNA"/>
</dbReference>
<dbReference type="PANTHER" id="PTHR21197">
    <property type="entry name" value="UDP-GALACTOPYRANOSE MUTASE"/>
    <property type="match status" value="1"/>
</dbReference>
<organism evidence="2 3">
    <name type="scientific">Pseudobacteroides cellulosolvens ATCC 35603 = DSM 2933</name>
    <dbReference type="NCBI Taxonomy" id="398512"/>
    <lineage>
        <taxon>Bacteria</taxon>
        <taxon>Bacillati</taxon>
        <taxon>Bacillota</taxon>
        <taxon>Clostridia</taxon>
        <taxon>Eubacteriales</taxon>
        <taxon>Oscillospiraceae</taxon>
        <taxon>Pseudobacteroides</taxon>
    </lineage>
</organism>
<dbReference type="OrthoDB" id="9814556at2"/>
<dbReference type="eggNOG" id="COG1232">
    <property type="taxonomic scope" value="Bacteria"/>
</dbReference>
<feature type="domain" description="Amine oxidase" evidence="1">
    <location>
        <begin position="16"/>
        <end position="472"/>
    </location>
</feature>
<dbReference type="GO" id="GO:0050660">
    <property type="term" value="F:flavin adenine dinucleotide binding"/>
    <property type="evidence" value="ECO:0007669"/>
    <property type="project" value="TreeGrafter"/>
</dbReference>
<dbReference type="STRING" id="398512.Bccel_0927"/>
<gene>
    <name evidence="2" type="ORF">Bccel_0927</name>
</gene>
<name>A0A0L6JJX1_9FIRM</name>
<dbReference type="RefSeq" id="WP_036940806.1">
    <property type="nucleotide sequence ID" value="NZ_JQKC01000014.1"/>
</dbReference>
<comment type="caution">
    <text evidence="2">The sequence shown here is derived from an EMBL/GenBank/DDBJ whole genome shotgun (WGS) entry which is preliminary data.</text>
</comment>
<accession>A0A0L6JJX1</accession>
<dbReference type="SUPFAM" id="SSF51971">
    <property type="entry name" value="Nucleotide-binding domain"/>
    <property type="match status" value="1"/>
</dbReference>
<dbReference type="InterPro" id="IPR036188">
    <property type="entry name" value="FAD/NAD-bd_sf"/>
</dbReference>
<evidence type="ECO:0000259" key="1">
    <source>
        <dbReference type="Pfam" id="PF01593"/>
    </source>
</evidence>
<dbReference type="PATRIC" id="fig|398512.5.peg.962"/>
<dbReference type="NCBIfam" id="NF005549">
    <property type="entry name" value="PRK07208.1-5"/>
    <property type="match status" value="1"/>
</dbReference>
<dbReference type="PRINTS" id="PR00419">
    <property type="entry name" value="ADXRDTASE"/>
</dbReference>
<dbReference type="GO" id="GO:0016491">
    <property type="term" value="F:oxidoreductase activity"/>
    <property type="evidence" value="ECO:0007669"/>
    <property type="project" value="InterPro"/>
</dbReference>
<protein>
    <recommendedName>
        <fullName evidence="1">Amine oxidase domain-containing protein</fullName>
    </recommendedName>
</protein>
<sequence length="529" mass="60564">METNKKIAIIIGAGPAGLTAAHEILKQNTGIHPIILEESNEIGGISRTVKYNNHRIDIGGHRFFSKDDKVMDWWMNLMPVQGAPSKDDILLNKQKDLVSGGPNPETEDRVMLIRERVSRIFYLRKFFDYPISLKLQTFTNMGLFRTIAAGFGYISARFHKREEKSLEDFMINRFGVALYRMFFEDYTEKLWGVHPSKIAADWGAQRIKGLSLKKAVLAAISKIFSSKGNKNGIKQKNVETSLIEQFIYPKLGPGQLWETAAADIQSMGGEVRLNNRVVEVKMQNGKVTSVIVEKNDGQKEEVFGDYFISSMPIKDLVTSIKGTQISSEIKDAADKLPYRDFITVGLLVNKLKIKNKTKIKTVGDIVPDTWIYIQERDVKIGRLQIFNNWSPYLLKNFKDTAWIGLEYFCNEGDNMWNMSDKDFIEFAKKELAKIDIIDEKDVLDQVRIRVKKAYPAYFGTYSKFPQIKEWLDAIPNLYCVGRNGQHRYNNMDHSMLTAMEAVNCITKNISSKDSIWAVNSEEEYHETKK</sequence>
<dbReference type="AlphaFoldDB" id="A0A0L6JJX1"/>
<proteinExistence type="predicted"/>
<dbReference type="GO" id="GO:0005829">
    <property type="term" value="C:cytosol"/>
    <property type="evidence" value="ECO:0007669"/>
    <property type="project" value="TreeGrafter"/>
</dbReference>
<dbReference type="NCBIfam" id="NF005546">
    <property type="entry name" value="PRK07208.1-2"/>
    <property type="match status" value="1"/>
</dbReference>
<evidence type="ECO:0000313" key="2">
    <source>
        <dbReference type="EMBL" id="KNY25667.1"/>
    </source>
</evidence>
<dbReference type="Gene3D" id="3.50.50.60">
    <property type="entry name" value="FAD/NAD(P)-binding domain"/>
    <property type="match status" value="1"/>
</dbReference>
<dbReference type="Pfam" id="PF01593">
    <property type="entry name" value="Amino_oxidase"/>
    <property type="match status" value="1"/>
</dbReference>
<dbReference type="GO" id="GO:0008767">
    <property type="term" value="F:UDP-galactopyranose mutase activity"/>
    <property type="evidence" value="ECO:0007669"/>
    <property type="project" value="TreeGrafter"/>
</dbReference>
<evidence type="ECO:0000313" key="3">
    <source>
        <dbReference type="Proteomes" id="UP000036923"/>
    </source>
</evidence>
<reference evidence="3" key="1">
    <citation type="submission" date="2015-07" db="EMBL/GenBank/DDBJ databases">
        <title>Near-Complete Genome Sequence of the Cellulolytic Bacterium Bacteroides (Pseudobacteroides) cellulosolvens ATCC 35603.</title>
        <authorList>
            <person name="Dassa B."/>
            <person name="Utturkar S.M."/>
            <person name="Klingeman D.M."/>
            <person name="Hurt R.A."/>
            <person name="Keller M."/>
            <person name="Xu J."/>
            <person name="Reddy Y.H.K."/>
            <person name="Borovok I."/>
            <person name="Grinberg I.R."/>
            <person name="Lamed R."/>
            <person name="Zhivin O."/>
            <person name="Bayer E.A."/>
            <person name="Brown S.D."/>
        </authorList>
    </citation>
    <scope>NUCLEOTIDE SEQUENCE [LARGE SCALE GENOMIC DNA]</scope>
    <source>
        <strain evidence="3">DSM 2933</strain>
    </source>
</reference>